<dbReference type="Proteomes" id="UP001149314">
    <property type="component" value="Unassembled WGS sequence"/>
</dbReference>
<evidence type="ECO:0000313" key="1">
    <source>
        <dbReference type="EMBL" id="MDC6639074.1"/>
    </source>
</evidence>
<reference evidence="2 4" key="2">
    <citation type="submission" date="2024-01" db="EMBL/GenBank/DDBJ databases">
        <title>Comparative Genomics of Leclercia adecarboxylata Strains Isolated from Several Sources.</title>
        <authorList>
            <person name="Yescas-Zazueta V."/>
            <person name="Balbuena-Alonso M.G."/>
            <person name="Valencia D."/>
            <person name="Mendez-Pfeiffer P.A."/>
            <person name="Ballesteros-Monrreal M.G."/>
            <person name="Rocha-Gracia R.D.C."/>
            <person name="Barrios-Villa E."/>
        </authorList>
    </citation>
    <scope>NUCLEOTIDE SEQUENCE [LARGE SCALE GENOMIC DNA]</scope>
    <source>
        <strain evidence="2 4">33MEM</strain>
    </source>
</reference>
<proteinExistence type="predicted"/>
<dbReference type="RefSeq" id="WP_272708267.1">
    <property type="nucleotide sequence ID" value="NZ_CP106665.1"/>
</dbReference>
<reference evidence="1" key="1">
    <citation type="journal article" date="2023" name="Genes Genomics">
        <title>Genomic insights of Leclercia adecarboxylata strains linked to an outbreak in public hospitals in Mexico.</title>
        <authorList>
            <person name="Barrios-Villa E."/>
            <person name="Pacheco-Flores B."/>
            <person name="Lozano-Zarain P."/>
            <person name="Del Campo-Ortega R."/>
            <person name="de Jesus Ascencio-Montiel I."/>
            <person name="Gonzalez-Leon M."/>
            <person name="Camorlinga-Ponce M."/>
            <person name="Gaytan Cervantes F.J."/>
            <person name="Gonzalez Torres C."/>
            <person name="Aguilar E."/>
            <person name="Gonzalez Ibarra J."/>
            <person name="Torres Lopez F.J."/>
            <person name="Rosas-Vargas H."/>
            <person name="Gonzalez-Bonilla C.R."/>
            <person name="Del Carmen Rocha-Gracia R."/>
        </authorList>
    </citation>
    <scope>NUCLEOTIDE SEQUENCE</scope>
    <source>
        <strain evidence="1">Lac40</strain>
    </source>
</reference>
<evidence type="ECO:0000313" key="3">
    <source>
        <dbReference type="Proteomes" id="UP001149314"/>
    </source>
</evidence>
<gene>
    <name evidence="1" type="ORF">OEZ79_12580</name>
    <name evidence="2" type="ORF">VOF76_25735</name>
</gene>
<comment type="caution">
    <text evidence="1">The sequence shown here is derived from an EMBL/GenBank/DDBJ whole genome shotgun (WGS) entry which is preliminary data.</text>
</comment>
<dbReference type="Proteomes" id="UP001357437">
    <property type="component" value="Unassembled WGS sequence"/>
</dbReference>
<accession>A0A9X3YBM5</accession>
<name>A0A9X3YBM5_9ENTR</name>
<dbReference type="EMBL" id="JAYMCU010000199">
    <property type="protein sequence ID" value="MEC3939505.1"/>
    <property type="molecule type" value="Genomic_DNA"/>
</dbReference>
<evidence type="ECO:0000313" key="2">
    <source>
        <dbReference type="EMBL" id="MEC3939505.1"/>
    </source>
</evidence>
<keyword evidence="4" id="KW-1185">Reference proteome</keyword>
<protein>
    <submittedName>
        <fullName evidence="1">Uncharacterized protein</fullName>
    </submittedName>
</protein>
<dbReference type="EMBL" id="JAOURS010000011">
    <property type="protein sequence ID" value="MDC6639074.1"/>
    <property type="molecule type" value="Genomic_DNA"/>
</dbReference>
<sequence length="74" mass="7725">MSLCQSARFHPRIYLNPDMGDSRHLYANFRDNGFPAGLRTGESSVVPADDVEGLSGVQGGFGVGGAADEGGLLL</sequence>
<dbReference type="AlphaFoldDB" id="A0A9X3YBM5"/>
<evidence type="ECO:0000313" key="4">
    <source>
        <dbReference type="Proteomes" id="UP001357437"/>
    </source>
</evidence>
<organism evidence="1 3">
    <name type="scientific">Leclercia adecarboxylata</name>
    <dbReference type="NCBI Taxonomy" id="83655"/>
    <lineage>
        <taxon>Bacteria</taxon>
        <taxon>Pseudomonadati</taxon>
        <taxon>Pseudomonadota</taxon>
        <taxon>Gammaproteobacteria</taxon>
        <taxon>Enterobacterales</taxon>
        <taxon>Enterobacteriaceae</taxon>
        <taxon>Leclercia</taxon>
    </lineage>
</organism>